<gene>
    <name evidence="3" type="ORF">HZY85_07105</name>
</gene>
<evidence type="ECO:0000259" key="2">
    <source>
        <dbReference type="PROSITE" id="PS51186"/>
    </source>
</evidence>
<organism evidence="3 4">
    <name type="scientific">Gemelliphila palaticanis</name>
    <dbReference type="NCBI Taxonomy" id="81950"/>
    <lineage>
        <taxon>Bacteria</taxon>
        <taxon>Bacillati</taxon>
        <taxon>Bacillota</taxon>
        <taxon>Bacilli</taxon>
        <taxon>Bacillales</taxon>
        <taxon>Gemellaceae</taxon>
        <taxon>Gemelliphila</taxon>
    </lineage>
</organism>
<dbReference type="InterPro" id="IPR000182">
    <property type="entry name" value="GNAT_dom"/>
</dbReference>
<dbReference type="CDD" id="cd04301">
    <property type="entry name" value="NAT_SF"/>
    <property type="match status" value="1"/>
</dbReference>
<proteinExistence type="predicted"/>
<keyword evidence="1" id="KW-0812">Transmembrane</keyword>
<dbReference type="InterPro" id="IPR016181">
    <property type="entry name" value="Acyl_CoA_acyltransferase"/>
</dbReference>
<keyword evidence="1" id="KW-0472">Membrane</keyword>
<evidence type="ECO:0000256" key="1">
    <source>
        <dbReference type="SAM" id="Phobius"/>
    </source>
</evidence>
<accession>A0ABX2T4K5</accession>
<dbReference type="Proteomes" id="UP000531840">
    <property type="component" value="Unassembled WGS sequence"/>
</dbReference>
<evidence type="ECO:0000313" key="4">
    <source>
        <dbReference type="Proteomes" id="UP000531840"/>
    </source>
</evidence>
<dbReference type="Pfam" id="PF00583">
    <property type="entry name" value="Acetyltransf_1"/>
    <property type="match status" value="1"/>
</dbReference>
<keyword evidence="4" id="KW-1185">Reference proteome</keyword>
<dbReference type="Gene3D" id="3.40.630.30">
    <property type="match status" value="1"/>
</dbReference>
<feature type="domain" description="N-acetyltransferase" evidence="2">
    <location>
        <begin position="2"/>
        <end position="148"/>
    </location>
</feature>
<protein>
    <submittedName>
        <fullName evidence="3">GNAT family N-acetyltransferase</fullName>
    </submittedName>
</protein>
<evidence type="ECO:0000313" key="3">
    <source>
        <dbReference type="EMBL" id="NYS47936.1"/>
    </source>
</evidence>
<comment type="caution">
    <text evidence="3">The sequence shown here is derived from an EMBL/GenBank/DDBJ whole genome shotgun (WGS) entry which is preliminary data.</text>
</comment>
<reference evidence="3 4" key="1">
    <citation type="submission" date="2020-07" db="EMBL/GenBank/DDBJ databases">
        <title>MOT database genomes.</title>
        <authorList>
            <person name="Joseph S."/>
            <person name="Aduse-Opoku J."/>
            <person name="Hashim A."/>
            <person name="Wade W."/>
            <person name="Curtis M."/>
        </authorList>
    </citation>
    <scope>NUCLEOTIDE SEQUENCE [LARGE SCALE GENOMIC DNA]</scope>
    <source>
        <strain evidence="3 4">CIP 106318</strain>
    </source>
</reference>
<dbReference type="EMBL" id="JACBYF010000018">
    <property type="protein sequence ID" value="NYS47936.1"/>
    <property type="molecule type" value="Genomic_DNA"/>
</dbReference>
<dbReference type="PROSITE" id="PS51186">
    <property type="entry name" value="GNAT"/>
    <property type="match status" value="1"/>
</dbReference>
<sequence>MISFKEINEDNYDEILKLEVLEVDKRFIAPNVRSLADCWLYRKNNDCFPYGIYYGNLLVGFILICIDDKEYYIWRMMIDKNYQNRGYGSKVIEYIIDIVEKDSTIDYILTDYVLGNVKMKNLLEKYNFKEYKYYEKWNQMAMKYYKKR</sequence>
<keyword evidence="1" id="KW-1133">Transmembrane helix</keyword>
<dbReference type="RefSeq" id="WP_179941719.1">
    <property type="nucleotide sequence ID" value="NZ_JACBYF010000018.1"/>
</dbReference>
<dbReference type="SUPFAM" id="SSF55729">
    <property type="entry name" value="Acyl-CoA N-acyltransferases (Nat)"/>
    <property type="match status" value="1"/>
</dbReference>
<name>A0ABX2T4K5_9BACL</name>
<feature type="transmembrane region" description="Helical" evidence="1">
    <location>
        <begin position="48"/>
        <end position="66"/>
    </location>
</feature>